<gene>
    <name evidence="1" type="ORF">STRIP9103_03804</name>
</gene>
<dbReference type="PATRIC" id="fig|698759.3.peg.3603"/>
<reference evidence="1 2" key="1">
    <citation type="submission" date="2012-11" db="EMBL/GenBank/DDBJ databases">
        <authorList>
            <person name="Huguet-Tapia J.C."/>
            <person name="Durkin A.S."/>
            <person name="Pettis G.S."/>
            <person name="Badger J.H."/>
        </authorList>
    </citation>
    <scope>NUCLEOTIDE SEQUENCE [LARGE SCALE GENOMIC DNA]</scope>
    <source>
        <strain evidence="1 2">91-03</strain>
    </source>
</reference>
<dbReference type="InterPro" id="IPR029068">
    <property type="entry name" value="Glyas_Bleomycin-R_OHBP_Dase"/>
</dbReference>
<evidence type="ECO:0000313" key="2">
    <source>
        <dbReference type="Proteomes" id="UP000010411"/>
    </source>
</evidence>
<dbReference type="EMBL" id="AEJC01000270">
    <property type="protein sequence ID" value="EKX65762.1"/>
    <property type="molecule type" value="Genomic_DNA"/>
</dbReference>
<keyword evidence="2" id="KW-1185">Reference proteome</keyword>
<protein>
    <recommendedName>
        <fullName evidence="3">Glyoxalase-like domain-containing protein</fullName>
    </recommendedName>
</protein>
<sequence>MIVAVDHVLLAAPPGAEERLRAYCVDVLGMVEIAKPPVLAARGGCRFRAGEAVPHLGWRKPPPEALMGTVCRRRRPIPGCG</sequence>
<accession>L1KYS7</accession>
<organism evidence="1 2">
    <name type="scientific">Streptomyces ipomoeae 91-03</name>
    <dbReference type="NCBI Taxonomy" id="698759"/>
    <lineage>
        <taxon>Bacteria</taxon>
        <taxon>Bacillati</taxon>
        <taxon>Actinomycetota</taxon>
        <taxon>Actinomycetes</taxon>
        <taxon>Kitasatosporales</taxon>
        <taxon>Streptomycetaceae</taxon>
        <taxon>Streptomyces</taxon>
    </lineage>
</organism>
<comment type="caution">
    <text evidence="1">The sequence shown here is derived from an EMBL/GenBank/DDBJ whole genome shotgun (WGS) entry which is preliminary data.</text>
</comment>
<dbReference type="Gene3D" id="3.10.180.10">
    <property type="entry name" value="2,3-Dihydroxybiphenyl 1,2-Dioxygenase, domain 1"/>
    <property type="match status" value="1"/>
</dbReference>
<dbReference type="AlphaFoldDB" id="L1KYS7"/>
<name>L1KYS7_9ACTN</name>
<evidence type="ECO:0008006" key="3">
    <source>
        <dbReference type="Google" id="ProtNLM"/>
    </source>
</evidence>
<proteinExistence type="predicted"/>
<evidence type="ECO:0000313" key="1">
    <source>
        <dbReference type="EMBL" id="EKX65762.1"/>
    </source>
</evidence>
<dbReference type="Proteomes" id="UP000010411">
    <property type="component" value="Unassembled WGS sequence"/>
</dbReference>